<reference evidence="5" key="1">
    <citation type="submission" date="2020-06" db="EMBL/GenBank/DDBJ databases">
        <authorList>
            <consortium name="Plant Systems Biology data submission"/>
        </authorList>
    </citation>
    <scope>NUCLEOTIDE SEQUENCE</scope>
    <source>
        <strain evidence="5">D6</strain>
    </source>
</reference>
<dbReference type="PRINTS" id="PR00160">
    <property type="entry name" value="GLUTAREDOXIN"/>
</dbReference>
<dbReference type="PROSITE" id="PS00195">
    <property type="entry name" value="GLUTAREDOXIN_1"/>
    <property type="match status" value="1"/>
</dbReference>
<dbReference type="AlphaFoldDB" id="A0A9N8E682"/>
<dbReference type="EMBL" id="CAICTM010000663">
    <property type="protein sequence ID" value="CAB9514614.1"/>
    <property type="molecule type" value="Genomic_DNA"/>
</dbReference>
<dbReference type="Pfam" id="PF00462">
    <property type="entry name" value="Glutaredoxin"/>
    <property type="match status" value="1"/>
</dbReference>
<sequence>MVGPVTVFTVEDCPYCKQVTTTLEECRLPYTDISLSKFPQKRKDLLQLTGKVSVPQLFIHSQWIGGVDASLAYLRDFSNRIVRHSSFTEDSMESPLETLERAVGRKSNGSAAVNPRFMVPIMEEHEGDETDSTWCEEDECQCNDTPVGGPLSACGSSGSSCSTFGSSTDTTRIMTPDGSLLTVLETTELLKKVVLDYSQRRWNFTTYKNCCTAEEVINSFAQHYDISRREAECFGRLLHRNHIMHHVCNDHQFKDTSAHFWRLQCFHNPDILNSYRTWPVQASPHPEEALHRILNIFGKILATIITEEGTFNYRIAFMCSDYPLFEDAVCELQRVDLSLLEGPAMMAFALNVFNLMLKYSFMKVGIPTSESSRSKMFEQVKFQVGGFTFSLQEWVDGVLRGNSKSPVTKTHAFGKKDPRLAVTGKFPRDCRIHFGIHCWSRSRRSSPVKTFTAAGIEEELAFVTQAFCEDDDNVAFNICESKMRLAQVFRRYKSDFIGKSGSSVPQVVVHFLFGPRRARLERYLMNHQTMKMSSGAEDWTLGVSDFVVFDAACLVPNVKKFQKCVRSTAHPTCSRQPVASTRSDKDPSSGKDASSVEGGSSMCSSQASGVGRWLPSRSRRLGAGAGSRSPPVVPSRQDCIPKMAVRIRGSSALLEGDTDIDGSEGTLLLDDISNVSGISFSSPASPSA</sequence>
<dbReference type="Proteomes" id="UP001153069">
    <property type="component" value="Unassembled WGS sequence"/>
</dbReference>
<proteinExistence type="predicted"/>
<dbReference type="SUPFAM" id="SSF52833">
    <property type="entry name" value="Thioredoxin-like"/>
    <property type="match status" value="1"/>
</dbReference>
<dbReference type="PROSITE" id="PS51354">
    <property type="entry name" value="GLUTAREDOXIN_2"/>
    <property type="match status" value="1"/>
</dbReference>
<comment type="caution">
    <text evidence="5">The sequence shown here is derived from an EMBL/GenBank/DDBJ whole genome shotgun (WGS) entry which is preliminary data.</text>
</comment>
<feature type="compositionally biased region" description="Low complexity" evidence="3">
    <location>
        <begin position="595"/>
        <end position="605"/>
    </location>
</feature>
<name>A0A9N8E682_9STRA</name>
<dbReference type="InterPro" id="IPR036388">
    <property type="entry name" value="WH-like_DNA-bd_sf"/>
</dbReference>
<evidence type="ECO:0000256" key="1">
    <source>
        <dbReference type="ARBA" id="ARBA00023157"/>
    </source>
</evidence>
<keyword evidence="6" id="KW-1185">Reference proteome</keyword>
<dbReference type="GO" id="GO:0035556">
    <property type="term" value="P:intracellular signal transduction"/>
    <property type="evidence" value="ECO:0007669"/>
    <property type="project" value="InterPro"/>
</dbReference>
<evidence type="ECO:0000313" key="5">
    <source>
        <dbReference type="EMBL" id="CAB9514614.1"/>
    </source>
</evidence>
<organism evidence="5 6">
    <name type="scientific">Seminavis robusta</name>
    <dbReference type="NCBI Taxonomy" id="568900"/>
    <lineage>
        <taxon>Eukaryota</taxon>
        <taxon>Sar</taxon>
        <taxon>Stramenopiles</taxon>
        <taxon>Ochrophyta</taxon>
        <taxon>Bacillariophyta</taxon>
        <taxon>Bacillariophyceae</taxon>
        <taxon>Bacillariophycidae</taxon>
        <taxon>Naviculales</taxon>
        <taxon>Naviculaceae</taxon>
        <taxon>Seminavis</taxon>
    </lineage>
</organism>
<protein>
    <recommendedName>
        <fullName evidence="4">DEP domain-containing protein</fullName>
    </recommendedName>
</protein>
<keyword evidence="2" id="KW-0676">Redox-active center</keyword>
<evidence type="ECO:0000313" key="6">
    <source>
        <dbReference type="Proteomes" id="UP001153069"/>
    </source>
</evidence>
<evidence type="ECO:0000256" key="2">
    <source>
        <dbReference type="ARBA" id="ARBA00023284"/>
    </source>
</evidence>
<dbReference type="InterPro" id="IPR006869">
    <property type="entry name" value="DUF547"/>
</dbReference>
<dbReference type="Gene3D" id="3.40.30.10">
    <property type="entry name" value="Glutaredoxin"/>
    <property type="match status" value="1"/>
</dbReference>
<dbReference type="InterPro" id="IPR002109">
    <property type="entry name" value="Glutaredoxin"/>
</dbReference>
<dbReference type="InterPro" id="IPR000591">
    <property type="entry name" value="DEP_dom"/>
</dbReference>
<dbReference type="Pfam" id="PF04784">
    <property type="entry name" value="DUF547"/>
    <property type="match status" value="1"/>
</dbReference>
<dbReference type="SUPFAM" id="SSF46785">
    <property type="entry name" value="Winged helix' DNA-binding domain"/>
    <property type="match status" value="1"/>
</dbReference>
<feature type="region of interest" description="Disordered" evidence="3">
    <location>
        <begin position="572"/>
        <end position="637"/>
    </location>
</feature>
<dbReference type="InterPro" id="IPR011767">
    <property type="entry name" value="GLR_AS"/>
</dbReference>
<dbReference type="PANTHER" id="PTHR46361">
    <property type="entry name" value="ELECTRON CARRIER/ PROTEIN DISULFIDE OXIDOREDUCTASE"/>
    <property type="match status" value="1"/>
</dbReference>
<feature type="domain" description="DEP" evidence="4">
    <location>
        <begin position="190"/>
        <end position="265"/>
    </location>
</feature>
<evidence type="ECO:0000259" key="4">
    <source>
        <dbReference type="SMART" id="SM00049"/>
    </source>
</evidence>
<dbReference type="PANTHER" id="PTHR46361:SF3">
    <property type="entry name" value="ELECTRON CARRIER_ PROTEIN DISULFIDE OXIDOREDUCTASE"/>
    <property type="match status" value="1"/>
</dbReference>
<gene>
    <name evidence="5" type="ORF">SEMRO_664_G183690.1</name>
</gene>
<dbReference type="CDD" id="cd04371">
    <property type="entry name" value="DEP"/>
    <property type="match status" value="1"/>
</dbReference>
<feature type="compositionally biased region" description="Polar residues" evidence="3">
    <location>
        <begin position="572"/>
        <end position="581"/>
    </location>
</feature>
<dbReference type="InterPro" id="IPR036249">
    <property type="entry name" value="Thioredoxin-like_sf"/>
</dbReference>
<evidence type="ECO:0000256" key="3">
    <source>
        <dbReference type="SAM" id="MobiDB-lite"/>
    </source>
</evidence>
<dbReference type="Gene3D" id="1.10.10.10">
    <property type="entry name" value="Winged helix-like DNA-binding domain superfamily/Winged helix DNA-binding domain"/>
    <property type="match status" value="1"/>
</dbReference>
<dbReference type="Pfam" id="PF00610">
    <property type="entry name" value="DEP"/>
    <property type="match status" value="1"/>
</dbReference>
<dbReference type="OrthoDB" id="418495at2759"/>
<dbReference type="InterPro" id="IPR014025">
    <property type="entry name" value="Glutaredoxin_subgr"/>
</dbReference>
<accession>A0A9N8E682</accession>
<dbReference type="SMART" id="SM00049">
    <property type="entry name" value="DEP"/>
    <property type="match status" value="1"/>
</dbReference>
<keyword evidence="1" id="KW-1015">Disulfide bond</keyword>
<dbReference type="InterPro" id="IPR036390">
    <property type="entry name" value="WH_DNA-bd_sf"/>
</dbReference>